<evidence type="ECO:0000256" key="1">
    <source>
        <dbReference type="SAM" id="SignalP"/>
    </source>
</evidence>
<dbReference type="InterPro" id="IPR001283">
    <property type="entry name" value="CRISP-related"/>
</dbReference>
<feature type="signal peptide" evidence="1">
    <location>
        <begin position="1"/>
        <end position="19"/>
    </location>
</feature>
<feature type="chain" id="PRO_5029873299" evidence="1">
    <location>
        <begin position="20"/>
        <end position="220"/>
    </location>
</feature>
<dbReference type="InterPro" id="IPR002413">
    <property type="entry name" value="V5_allergen-like"/>
</dbReference>
<evidence type="ECO:0000259" key="2">
    <source>
        <dbReference type="SMART" id="SM00198"/>
    </source>
</evidence>
<dbReference type="Pfam" id="PF00188">
    <property type="entry name" value="CAP"/>
    <property type="match status" value="1"/>
</dbReference>
<dbReference type="GO" id="GO:0005576">
    <property type="term" value="C:extracellular region"/>
    <property type="evidence" value="ECO:0007669"/>
    <property type="project" value="InterPro"/>
</dbReference>
<sequence>MLALATVAFLTLLTTPGWASMCPDKNGMSDEVRNMFVDKHNEYRTLVARGKAKNKLGGYAPEAARMLKMTYDCAIEENMMNYAKECKFAHDSYADRDYWGQNLYMTTGLNINKTEVAEWSVSAWFSELENHGVPEDNILTLEVFNRGVGHYSQLVWQWSNKVGCAVMWCKDMTLVGCEYDPAGNYLGSLIYEVGAPCKKDEDCKCEKCICDSKEALCVAA</sequence>
<dbReference type="WBParaSite" id="HCON_00137210-00001">
    <property type="protein sequence ID" value="HCON_00137210-00001"/>
    <property type="gene ID" value="HCON_00137210"/>
</dbReference>
<dbReference type="CDD" id="cd05380">
    <property type="entry name" value="CAP_euk"/>
    <property type="match status" value="1"/>
</dbReference>
<dbReference type="AlphaFoldDB" id="A0A7I4YU21"/>
<dbReference type="PANTHER" id="PTHR10334">
    <property type="entry name" value="CYSTEINE-RICH SECRETORY PROTEIN-RELATED"/>
    <property type="match status" value="1"/>
</dbReference>
<dbReference type="InterPro" id="IPR018244">
    <property type="entry name" value="Allrgn_V5/Tpx1_CS"/>
</dbReference>
<keyword evidence="1" id="KW-0732">Signal</keyword>
<dbReference type="PROSITE" id="PS01009">
    <property type="entry name" value="CRISP_1"/>
    <property type="match status" value="1"/>
</dbReference>
<dbReference type="PRINTS" id="PR00837">
    <property type="entry name" value="V5TPXLIKE"/>
</dbReference>
<name>A0A7I4YU21_HAECO</name>
<keyword evidence="3" id="KW-1185">Reference proteome</keyword>
<dbReference type="OMA" id="CAIADCK"/>
<dbReference type="PRINTS" id="PR00838">
    <property type="entry name" value="V5ALLERGEN"/>
</dbReference>
<protein>
    <submittedName>
        <fullName evidence="4">SCP extracellular domain containing protein</fullName>
    </submittedName>
</protein>
<feature type="domain" description="SCP" evidence="2">
    <location>
        <begin position="31"/>
        <end position="187"/>
    </location>
</feature>
<accession>A0A7I4YU21</accession>
<dbReference type="SMART" id="SM00198">
    <property type="entry name" value="SCP"/>
    <property type="match status" value="1"/>
</dbReference>
<proteinExistence type="predicted"/>
<dbReference type="InterPro" id="IPR014044">
    <property type="entry name" value="CAP_dom"/>
</dbReference>
<evidence type="ECO:0000313" key="4">
    <source>
        <dbReference type="WBParaSite" id="HCON_00137210-00001"/>
    </source>
</evidence>
<organism evidence="3 4">
    <name type="scientific">Haemonchus contortus</name>
    <name type="common">Barber pole worm</name>
    <dbReference type="NCBI Taxonomy" id="6289"/>
    <lineage>
        <taxon>Eukaryota</taxon>
        <taxon>Metazoa</taxon>
        <taxon>Ecdysozoa</taxon>
        <taxon>Nematoda</taxon>
        <taxon>Chromadorea</taxon>
        <taxon>Rhabditida</taxon>
        <taxon>Rhabditina</taxon>
        <taxon>Rhabditomorpha</taxon>
        <taxon>Strongyloidea</taxon>
        <taxon>Trichostrongylidae</taxon>
        <taxon>Haemonchus</taxon>
    </lineage>
</organism>
<reference evidence="4" key="1">
    <citation type="submission" date="2020-12" db="UniProtKB">
        <authorList>
            <consortium name="WormBaseParasite"/>
        </authorList>
    </citation>
    <scope>IDENTIFICATION</scope>
    <source>
        <strain evidence="4">MHco3</strain>
    </source>
</reference>
<dbReference type="Proteomes" id="UP000025227">
    <property type="component" value="Unplaced"/>
</dbReference>
<dbReference type="InterPro" id="IPR035940">
    <property type="entry name" value="CAP_sf"/>
</dbReference>
<dbReference type="OrthoDB" id="5874910at2759"/>
<dbReference type="Gene3D" id="3.40.33.10">
    <property type="entry name" value="CAP"/>
    <property type="match status" value="1"/>
</dbReference>
<dbReference type="SUPFAM" id="SSF55797">
    <property type="entry name" value="PR-1-like"/>
    <property type="match status" value="1"/>
</dbReference>
<evidence type="ECO:0000313" key="3">
    <source>
        <dbReference type="Proteomes" id="UP000025227"/>
    </source>
</evidence>